<feature type="region of interest" description="Disordered" evidence="6">
    <location>
        <begin position="210"/>
        <end position="235"/>
    </location>
</feature>
<comment type="subcellular location">
    <subcellularLocation>
        <location evidence="1">Nucleus</location>
    </subcellularLocation>
</comment>
<dbReference type="InterPro" id="IPR017884">
    <property type="entry name" value="SANT_dom"/>
</dbReference>
<dbReference type="FunFam" id="1.10.10.60:FF:000154">
    <property type="entry name" value="Transcription factor SRM1"/>
    <property type="match status" value="1"/>
</dbReference>
<reference evidence="10 12" key="1">
    <citation type="journal article" date="2008" name="Science">
        <title>The Physcomitrella genome reveals evolutionary insights into the conquest of land by plants.</title>
        <authorList>
            <person name="Rensing S."/>
            <person name="Lang D."/>
            <person name="Zimmer A."/>
            <person name="Terry A."/>
            <person name="Salamov A."/>
            <person name="Shapiro H."/>
            <person name="Nishiyama T."/>
            <person name="Perroud P.-F."/>
            <person name="Lindquist E."/>
            <person name="Kamisugi Y."/>
            <person name="Tanahashi T."/>
            <person name="Sakakibara K."/>
            <person name="Fujita T."/>
            <person name="Oishi K."/>
            <person name="Shin-I T."/>
            <person name="Kuroki Y."/>
            <person name="Toyoda A."/>
            <person name="Suzuki Y."/>
            <person name="Hashimoto A."/>
            <person name="Yamaguchi K."/>
            <person name="Sugano A."/>
            <person name="Kohara Y."/>
            <person name="Fujiyama A."/>
            <person name="Anterola A."/>
            <person name="Aoki S."/>
            <person name="Ashton N."/>
            <person name="Barbazuk W.B."/>
            <person name="Barker E."/>
            <person name="Bennetzen J."/>
            <person name="Bezanilla M."/>
            <person name="Blankenship R."/>
            <person name="Cho S.H."/>
            <person name="Dutcher S."/>
            <person name="Estelle M."/>
            <person name="Fawcett J.A."/>
            <person name="Gundlach H."/>
            <person name="Hanada K."/>
            <person name="Heyl A."/>
            <person name="Hicks K.A."/>
            <person name="Hugh J."/>
            <person name="Lohr M."/>
            <person name="Mayer K."/>
            <person name="Melkozernov A."/>
            <person name="Murata T."/>
            <person name="Nelson D."/>
            <person name="Pils B."/>
            <person name="Prigge M."/>
            <person name="Reiss B."/>
            <person name="Renner T."/>
            <person name="Rombauts S."/>
            <person name="Rushton P."/>
            <person name="Sanderfoot A."/>
            <person name="Schween G."/>
            <person name="Shiu S.-H."/>
            <person name="Stueber K."/>
            <person name="Theodoulou F.L."/>
            <person name="Tu H."/>
            <person name="Van de Peer Y."/>
            <person name="Verrier P.J."/>
            <person name="Waters E."/>
            <person name="Wood A."/>
            <person name="Yang L."/>
            <person name="Cove D."/>
            <person name="Cuming A."/>
            <person name="Hasebe M."/>
            <person name="Lucas S."/>
            <person name="Mishler D.B."/>
            <person name="Reski R."/>
            <person name="Grigoriev I."/>
            <person name="Quatrano R.S."/>
            <person name="Boore J.L."/>
        </authorList>
    </citation>
    <scope>NUCLEOTIDE SEQUENCE [LARGE SCALE GENOMIC DNA]</scope>
    <source>
        <strain evidence="11 12">cv. Gransden 2004</strain>
    </source>
</reference>
<dbReference type="CDD" id="cd00167">
    <property type="entry name" value="SANT"/>
    <property type="match status" value="2"/>
</dbReference>
<dbReference type="InterPro" id="IPR017930">
    <property type="entry name" value="Myb_dom"/>
</dbReference>
<evidence type="ECO:0000313" key="12">
    <source>
        <dbReference type="Proteomes" id="UP000006727"/>
    </source>
</evidence>
<dbReference type="Gramene" id="Pp3c4_17230V3.2">
    <property type="protein sequence ID" value="Pp3c4_17230V3.2"/>
    <property type="gene ID" value="Pp3c4_17230"/>
</dbReference>
<dbReference type="SUPFAM" id="SSF46689">
    <property type="entry name" value="Homeodomain-like"/>
    <property type="match status" value="2"/>
</dbReference>
<feature type="domain" description="Myb-like" evidence="7">
    <location>
        <begin position="138"/>
        <end position="190"/>
    </location>
</feature>
<dbReference type="AlphaFoldDB" id="A0A2K1KNU4"/>
<dbReference type="Pfam" id="PF00249">
    <property type="entry name" value="Myb_DNA-binding"/>
    <property type="match status" value="2"/>
</dbReference>
<sequence>MADSQSSLTTASGSVWTREQDKEFENALNTYGEDTPNRWEEIASQVTGKDAAEVKRHYEILQEDINLIDSGRIALPSYRFSSLSLSEEGAASDSPGVKKGASFSAQVSGPNVNTNGNANGNGNAASGGKGVSSKTSDQERRKGIPWSEEEHRLFLLGLAKFGKGDWRSISRNFVISRTPTQVASHAQKYFIRLNSINKDKRRSSIHDITSVNNGDAAQQGQGPITGQPGPGSAAGQPIQGGMQSGIYPRQQMIGQPPAVGAPVMLPPPGHVSYGSRGHLPRPVMPGQQIGMAPHMSYPMSQPGMHH</sequence>
<dbReference type="STRING" id="3218.A0A2K1KNU4"/>
<dbReference type="PANTHER" id="PTHR44042">
    <property type="entry name" value="DUPLICATED HOMEODOMAIN-LIKE SUPERFAMILY PROTEIN-RELATED"/>
    <property type="match status" value="1"/>
</dbReference>
<evidence type="ECO:0000313" key="11">
    <source>
        <dbReference type="EnsemblPlants" id="Pp3c4_17230V3.1"/>
    </source>
</evidence>
<dbReference type="GO" id="GO:0005634">
    <property type="term" value="C:nucleus"/>
    <property type="evidence" value="ECO:0007669"/>
    <property type="project" value="UniProtKB-SubCell"/>
</dbReference>
<evidence type="ECO:0000256" key="4">
    <source>
        <dbReference type="ARBA" id="ARBA00023163"/>
    </source>
</evidence>
<name>A0A2K1KNU4_PHYPA</name>
<dbReference type="Proteomes" id="UP000006727">
    <property type="component" value="Chromosome 4"/>
</dbReference>
<feature type="domain" description="SANT" evidence="8">
    <location>
        <begin position="11"/>
        <end position="66"/>
    </location>
</feature>
<dbReference type="EnsemblPlants" id="Pp3c4_17230V3.1">
    <property type="protein sequence ID" value="Pp3c4_17230V3.1"/>
    <property type="gene ID" value="Pp3c4_17230"/>
</dbReference>
<evidence type="ECO:0000259" key="8">
    <source>
        <dbReference type="PROSITE" id="PS51293"/>
    </source>
</evidence>
<feature type="region of interest" description="Disordered" evidence="6">
    <location>
        <begin position="1"/>
        <end position="21"/>
    </location>
</feature>
<keyword evidence="5" id="KW-0539">Nucleus</keyword>
<evidence type="ECO:0000259" key="7">
    <source>
        <dbReference type="PROSITE" id="PS50090"/>
    </source>
</evidence>
<evidence type="ECO:0000259" key="9">
    <source>
        <dbReference type="PROSITE" id="PS51294"/>
    </source>
</evidence>
<dbReference type="OMA" id="QIGMAPH"/>
<dbReference type="NCBIfam" id="TIGR01557">
    <property type="entry name" value="myb_SHAQKYF"/>
    <property type="match status" value="1"/>
</dbReference>
<evidence type="ECO:0000313" key="10">
    <source>
        <dbReference type="EMBL" id="PNR55455.1"/>
    </source>
</evidence>
<dbReference type="Gramene" id="Pp3c4_17230V3.1">
    <property type="protein sequence ID" value="Pp3c4_17230V3.1"/>
    <property type="gene ID" value="Pp3c4_17230"/>
</dbReference>
<proteinExistence type="predicted"/>
<feature type="compositionally biased region" description="Low complexity" evidence="6">
    <location>
        <begin position="108"/>
        <end position="124"/>
    </location>
</feature>
<reference evidence="10 12" key="2">
    <citation type="journal article" date="2018" name="Plant J.">
        <title>The Physcomitrella patens chromosome-scale assembly reveals moss genome structure and evolution.</title>
        <authorList>
            <person name="Lang D."/>
            <person name="Ullrich K.K."/>
            <person name="Murat F."/>
            <person name="Fuchs J."/>
            <person name="Jenkins J."/>
            <person name="Haas F.B."/>
            <person name="Piednoel M."/>
            <person name="Gundlach H."/>
            <person name="Van Bel M."/>
            <person name="Meyberg R."/>
            <person name="Vives C."/>
            <person name="Morata J."/>
            <person name="Symeonidi A."/>
            <person name="Hiss M."/>
            <person name="Muchero W."/>
            <person name="Kamisugi Y."/>
            <person name="Saleh O."/>
            <person name="Blanc G."/>
            <person name="Decker E.L."/>
            <person name="van Gessel N."/>
            <person name="Grimwood J."/>
            <person name="Hayes R.D."/>
            <person name="Graham S.W."/>
            <person name="Gunter L.E."/>
            <person name="McDaniel S.F."/>
            <person name="Hoernstein S.N.W."/>
            <person name="Larsson A."/>
            <person name="Li F.W."/>
            <person name="Perroud P.F."/>
            <person name="Phillips J."/>
            <person name="Ranjan P."/>
            <person name="Rokshar D.S."/>
            <person name="Rothfels C.J."/>
            <person name="Schneider L."/>
            <person name="Shu S."/>
            <person name="Stevenson D.W."/>
            <person name="Thummler F."/>
            <person name="Tillich M."/>
            <person name="Villarreal Aguilar J.C."/>
            <person name="Widiez T."/>
            <person name="Wong G.K."/>
            <person name="Wymore A."/>
            <person name="Zhang Y."/>
            <person name="Zimmer A.D."/>
            <person name="Quatrano R.S."/>
            <person name="Mayer K.F.X."/>
            <person name="Goodstein D."/>
            <person name="Casacuberta J.M."/>
            <person name="Vandepoele K."/>
            <person name="Reski R."/>
            <person name="Cuming A.C."/>
            <person name="Tuskan G.A."/>
            <person name="Maumus F."/>
            <person name="Salse J."/>
            <person name="Schmutz J."/>
            <person name="Rensing S.A."/>
        </authorList>
    </citation>
    <scope>NUCLEOTIDE SEQUENCE [LARGE SCALE GENOMIC DNA]</scope>
    <source>
        <strain evidence="11 12">cv. Gransden 2004</strain>
    </source>
</reference>
<feature type="compositionally biased region" description="Low complexity" evidence="6">
    <location>
        <begin position="218"/>
        <end position="235"/>
    </location>
</feature>
<dbReference type="FunFam" id="1.10.10.60:FF:000009">
    <property type="entry name" value="transcription factor MYB1R1"/>
    <property type="match status" value="1"/>
</dbReference>
<dbReference type="Gene3D" id="1.10.10.60">
    <property type="entry name" value="Homeodomain-like"/>
    <property type="match status" value="2"/>
</dbReference>
<feature type="region of interest" description="Disordered" evidence="6">
    <location>
        <begin position="89"/>
        <end position="144"/>
    </location>
</feature>
<feature type="domain" description="SANT" evidence="8">
    <location>
        <begin position="146"/>
        <end position="194"/>
    </location>
</feature>
<dbReference type="PaxDb" id="3218-PP1S13_201V6.1"/>
<keyword evidence="2" id="KW-0805">Transcription regulation</keyword>
<dbReference type="EMBL" id="ABEU02000004">
    <property type="protein sequence ID" value="PNR55455.1"/>
    <property type="molecule type" value="Genomic_DNA"/>
</dbReference>
<protein>
    <submittedName>
        <fullName evidence="10 11">Uncharacterized protein</fullName>
    </submittedName>
</protein>
<dbReference type="PROSITE" id="PS50090">
    <property type="entry name" value="MYB_LIKE"/>
    <property type="match status" value="2"/>
</dbReference>
<evidence type="ECO:0000256" key="5">
    <source>
        <dbReference type="ARBA" id="ARBA00023242"/>
    </source>
</evidence>
<keyword evidence="12" id="KW-1185">Reference proteome</keyword>
<evidence type="ECO:0000256" key="2">
    <source>
        <dbReference type="ARBA" id="ARBA00023015"/>
    </source>
</evidence>
<evidence type="ECO:0000256" key="1">
    <source>
        <dbReference type="ARBA" id="ARBA00004123"/>
    </source>
</evidence>
<dbReference type="FunCoup" id="A0A2K1KNU4">
    <property type="interactions" value="924"/>
</dbReference>
<dbReference type="SMART" id="SM00717">
    <property type="entry name" value="SANT"/>
    <property type="match status" value="2"/>
</dbReference>
<gene>
    <name evidence="11" type="primary">LOC112281124</name>
    <name evidence="10" type="ORF">PHYPA_006352</name>
</gene>
<dbReference type="PROSITE" id="PS51294">
    <property type="entry name" value="HTH_MYB"/>
    <property type="match status" value="1"/>
</dbReference>
<evidence type="ECO:0000256" key="6">
    <source>
        <dbReference type="SAM" id="MobiDB-lite"/>
    </source>
</evidence>
<dbReference type="EnsemblPlants" id="Pp3c4_17230V3.2">
    <property type="protein sequence ID" value="Pp3c4_17230V3.2"/>
    <property type="gene ID" value="Pp3c4_17230"/>
</dbReference>
<feature type="compositionally biased region" description="Polar residues" evidence="6">
    <location>
        <begin position="1"/>
        <end position="17"/>
    </location>
</feature>
<dbReference type="PANTHER" id="PTHR44042:SF58">
    <property type="entry name" value="DUPLICATED HOMEODOMAIN-LIKE SUPERFAMILY PROTEIN"/>
    <property type="match status" value="1"/>
</dbReference>
<feature type="domain" description="Myb-like" evidence="7">
    <location>
        <begin position="16"/>
        <end position="62"/>
    </location>
</feature>
<dbReference type="InterPro" id="IPR009057">
    <property type="entry name" value="Homeodomain-like_sf"/>
</dbReference>
<dbReference type="InterPro" id="IPR006447">
    <property type="entry name" value="Myb_dom_plants"/>
</dbReference>
<reference evidence="11" key="3">
    <citation type="submission" date="2020-12" db="UniProtKB">
        <authorList>
            <consortium name="EnsemblPlants"/>
        </authorList>
    </citation>
    <scope>IDENTIFICATION</scope>
</reference>
<dbReference type="GO" id="GO:0003677">
    <property type="term" value="F:DNA binding"/>
    <property type="evidence" value="ECO:0007669"/>
    <property type="project" value="UniProtKB-KW"/>
</dbReference>
<keyword evidence="3" id="KW-0238">DNA-binding</keyword>
<organism evidence="10">
    <name type="scientific">Physcomitrium patens</name>
    <name type="common">Spreading-leaved earth moss</name>
    <name type="synonym">Physcomitrella patens</name>
    <dbReference type="NCBI Taxonomy" id="3218"/>
    <lineage>
        <taxon>Eukaryota</taxon>
        <taxon>Viridiplantae</taxon>
        <taxon>Streptophyta</taxon>
        <taxon>Embryophyta</taxon>
        <taxon>Bryophyta</taxon>
        <taxon>Bryophytina</taxon>
        <taxon>Bryopsida</taxon>
        <taxon>Funariidae</taxon>
        <taxon>Funariales</taxon>
        <taxon>Funariaceae</taxon>
        <taxon>Physcomitrium</taxon>
    </lineage>
</organism>
<accession>A0A2K1KNU4</accession>
<keyword evidence="4" id="KW-0804">Transcription</keyword>
<evidence type="ECO:0000256" key="3">
    <source>
        <dbReference type="ARBA" id="ARBA00023125"/>
    </source>
</evidence>
<dbReference type="PROSITE" id="PS51293">
    <property type="entry name" value="SANT"/>
    <property type="match status" value="2"/>
</dbReference>
<dbReference type="InterPro" id="IPR001005">
    <property type="entry name" value="SANT/Myb"/>
</dbReference>
<feature type="domain" description="HTH myb-type" evidence="9">
    <location>
        <begin position="137"/>
        <end position="194"/>
    </location>
</feature>